<accession>A0A382TW57</accession>
<dbReference type="SUPFAM" id="SSF53218">
    <property type="entry name" value="Molybdenum cofactor biosynthesis proteins"/>
    <property type="match status" value="1"/>
</dbReference>
<dbReference type="PANTHER" id="PTHR13939:SF0">
    <property type="entry name" value="NMN AMIDOHYDROLASE-LIKE PROTEIN YFAY"/>
    <property type="match status" value="1"/>
</dbReference>
<dbReference type="PANTHER" id="PTHR13939">
    <property type="entry name" value="NICOTINAMIDE-NUCLEOTIDE AMIDOHYDROLASE PNCC"/>
    <property type="match status" value="1"/>
</dbReference>
<dbReference type="InterPro" id="IPR001453">
    <property type="entry name" value="MoaB/Mog_dom"/>
</dbReference>
<dbReference type="Gene3D" id="3.40.980.10">
    <property type="entry name" value="MoaB/Mog-like domain"/>
    <property type="match status" value="1"/>
</dbReference>
<feature type="non-terminal residue" evidence="2">
    <location>
        <position position="97"/>
    </location>
</feature>
<dbReference type="AlphaFoldDB" id="A0A382TW57"/>
<protein>
    <recommendedName>
        <fullName evidence="1">MoaB/Mog domain-containing protein</fullName>
    </recommendedName>
</protein>
<dbReference type="SMART" id="SM00852">
    <property type="entry name" value="MoCF_biosynth"/>
    <property type="match status" value="1"/>
</dbReference>
<dbReference type="EMBL" id="UINC01139414">
    <property type="protein sequence ID" value="SVD25945.1"/>
    <property type="molecule type" value="Genomic_DNA"/>
</dbReference>
<gene>
    <name evidence="2" type="ORF">METZ01_LOCUS378799</name>
</gene>
<dbReference type="Pfam" id="PF00994">
    <property type="entry name" value="MoCF_biosynth"/>
    <property type="match status" value="1"/>
</dbReference>
<evidence type="ECO:0000259" key="1">
    <source>
        <dbReference type="SMART" id="SM00852"/>
    </source>
</evidence>
<name>A0A382TW57_9ZZZZ</name>
<organism evidence="2">
    <name type="scientific">marine metagenome</name>
    <dbReference type="NCBI Taxonomy" id="408172"/>
    <lineage>
        <taxon>unclassified sequences</taxon>
        <taxon>metagenomes</taxon>
        <taxon>ecological metagenomes</taxon>
    </lineage>
</organism>
<dbReference type="InterPro" id="IPR036425">
    <property type="entry name" value="MoaB/Mog-like_dom_sf"/>
</dbReference>
<feature type="domain" description="MoaB/Mog" evidence="1">
    <location>
        <begin position="12"/>
        <end position="95"/>
    </location>
</feature>
<reference evidence="2" key="1">
    <citation type="submission" date="2018-05" db="EMBL/GenBank/DDBJ databases">
        <authorList>
            <person name="Lanie J.A."/>
            <person name="Ng W.-L."/>
            <person name="Kazmierczak K.M."/>
            <person name="Andrzejewski T.M."/>
            <person name="Davidsen T.M."/>
            <person name="Wayne K.J."/>
            <person name="Tettelin H."/>
            <person name="Glass J.I."/>
            <person name="Rusch D."/>
            <person name="Podicherti R."/>
            <person name="Tsui H.-C.T."/>
            <person name="Winkler M.E."/>
        </authorList>
    </citation>
    <scope>NUCLEOTIDE SEQUENCE</scope>
</reference>
<proteinExistence type="predicted"/>
<sequence length="97" mass="10399">MFEKNSSVQKAEIIIIGNEVTSGLIQETNSRYLGDRLHSAGIGVSRITKVGDDKDEIALAVQEALCRVGIVITTGGLGATHDDITKTVLVNLFETEL</sequence>
<dbReference type="InterPro" id="IPR050101">
    <property type="entry name" value="CinA"/>
</dbReference>
<evidence type="ECO:0000313" key="2">
    <source>
        <dbReference type="EMBL" id="SVD25945.1"/>
    </source>
</evidence>